<comment type="similarity">
    <text evidence="4">Belongs to the KEAP1 family.</text>
</comment>
<dbReference type="Gene3D" id="1.25.40.420">
    <property type="match status" value="1"/>
</dbReference>
<dbReference type="SMART" id="SM00875">
    <property type="entry name" value="BACK"/>
    <property type="match status" value="1"/>
</dbReference>
<dbReference type="PROSITE" id="PS50097">
    <property type="entry name" value="BTB"/>
    <property type="match status" value="1"/>
</dbReference>
<keyword evidence="5" id="KW-0880">Kelch repeat</keyword>
<keyword evidence="14" id="KW-1185">Reference proteome</keyword>
<name>A0A8C5NG51_GOUWI</name>
<evidence type="ECO:0000256" key="8">
    <source>
        <dbReference type="ARBA" id="ARBA00022786"/>
    </source>
</evidence>
<evidence type="ECO:0000256" key="1">
    <source>
        <dbReference type="ARBA" id="ARBA00004123"/>
    </source>
</evidence>
<feature type="region of interest" description="Disordered" evidence="11">
    <location>
        <begin position="579"/>
        <end position="621"/>
    </location>
</feature>
<dbReference type="SUPFAM" id="SSF117281">
    <property type="entry name" value="Kelch motif"/>
    <property type="match status" value="1"/>
</dbReference>
<evidence type="ECO:0000256" key="3">
    <source>
        <dbReference type="ARBA" id="ARBA00004906"/>
    </source>
</evidence>
<gene>
    <name evidence="13" type="primary">keap1a</name>
</gene>
<comment type="pathway">
    <text evidence="3">Protein modification; protein ubiquitination.</text>
</comment>
<dbReference type="AlphaFoldDB" id="A0A8C5NG51"/>
<dbReference type="GO" id="GO:0005634">
    <property type="term" value="C:nucleus"/>
    <property type="evidence" value="ECO:0007669"/>
    <property type="project" value="UniProtKB-SubCell"/>
</dbReference>
<feature type="domain" description="BTB" evidence="12">
    <location>
        <begin position="50"/>
        <end position="122"/>
    </location>
</feature>
<dbReference type="GO" id="GO:0016567">
    <property type="term" value="P:protein ubiquitination"/>
    <property type="evidence" value="ECO:0007669"/>
    <property type="project" value="UniProtKB-ARBA"/>
</dbReference>
<evidence type="ECO:0000256" key="6">
    <source>
        <dbReference type="ARBA" id="ARBA00022490"/>
    </source>
</evidence>
<dbReference type="FunFam" id="3.30.710.10:FF:000001">
    <property type="entry name" value="Kelch-like family member 20"/>
    <property type="match status" value="1"/>
</dbReference>
<dbReference type="InterPro" id="IPR017096">
    <property type="entry name" value="BTB-kelch_protein"/>
</dbReference>
<dbReference type="GO" id="GO:0005737">
    <property type="term" value="C:cytoplasm"/>
    <property type="evidence" value="ECO:0007669"/>
    <property type="project" value="UniProtKB-SubCell"/>
</dbReference>
<evidence type="ECO:0000256" key="7">
    <source>
        <dbReference type="ARBA" id="ARBA00022737"/>
    </source>
</evidence>
<reference evidence="13" key="2">
    <citation type="submission" date="2025-08" db="UniProtKB">
        <authorList>
            <consortium name="Ensembl"/>
        </authorList>
    </citation>
    <scope>IDENTIFICATION</scope>
</reference>
<dbReference type="Pfam" id="PF01344">
    <property type="entry name" value="Kelch_1"/>
    <property type="match status" value="6"/>
</dbReference>
<reference evidence="13" key="3">
    <citation type="submission" date="2025-09" db="UniProtKB">
        <authorList>
            <consortium name="Ensembl"/>
        </authorList>
    </citation>
    <scope>IDENTIFICATION</scope>
</reference>
<dbReference type="GO" id="GO:0030536">
    <property type="term" value="P:larval feeding behavior"/>
    <property type="evidence" value="ECO:0007669"/>
    <property type="project" value="UniProtKB-ARBA"/>
</dbReference>
<dbReference type="InterPro" id="IPR011705">
    <property type="entry name" value="BACK"/>
</dbReference>
<evidence type="ECO:0000256" key="2">
    <source>
        <dbReference type="ARBA" id="ARBA00004496"/>
    </source>
</evidence>
<evidence type="ECO:0000313" key="14">
    <source>
        <dbReference type="Proteomes" id="UP000694680"/>
    </source>
</evidence>
<dbReference type="Proteomes" id="UP000694680">
    <property type="component" value="Chromosome 22"/>
</dbReference>
<dbReference type="Gene3D" id="2.120.10.80">
    <property type="entry name" value="Kelch-type beta propeller"/>
    <property type="match status" value="1"/>
</dbReference>
<protein>
    <submittedName>
        <fullName evidence="13">Kelch-like ECH-associated protein 1</fullName>
    </submittedName>
</protein>
<dbReference type="PIRSF" id="PIRSF037037">
    <property type="entry name" value="Kelch-like_protein_gigaxonin"/>
    <property type="match status" value="1"/>
</dbReference>
<dbReference type="InterPro" id="IPR011333">
    <property type="entry name" value="SKP1/BTB/POZ_sf"/>
</dbReference>
<dbReference type="InterPro" id="IPR000210">
    <property type="entry name" value="BTB/POZ_dom"/>
</dbReference>
<keyword evidence="6" id="KW-0963">Cytoplasm</keyword>
<proteinExistence type="inferred from homology"/>
<accession>A0A8C5NG51</accession>
<comment type="subcellular location">
    <subcellularLocation>
        <location evidence="2">Cytoplasm</location>
    </subcellularLocation>
    <subcellularLocation>
        <location evidence="1">Nucleus</location>
    </subcellularLocation>
</comment>
<dbReference type="CTD" id="321837"/>
<dbReference type="GO" id="GO:0071466">
    <property type="term" value="P:cellular response to xenobiotic stimulus"/>
    <property type="evidence" value="ECO:0007669"/>
    <property type="project" value="UniProtKB-ARBA"/>
</dbReference>
<dbReference type="Pfam" id="PF00651">
    <property type="entry name" value="BTB"/>
    <property type="match status" value="1"/>
</dbReference>
<dbReference type="OrthoDB" id="45365at2759"/>
<dbReference type="SMART" id="SM00225">
    <property type="entry name" value="BTB"/>
    <property type="match status" value="1"/>
</dbReference>
<dbReference type="Gene3D" id="3.30.710.10">
    <property type="entry name" value="Potassium Channel Kv1.1, Chain A"/>
    <property type="match status" value="1"/>
</dbReference>
<keyword evidence="7" id="KW-0677">Repeat</keyword>
<dbReference type="GO" id="GO:0071379">
    <property type="term" value="P:cellular response to prostaglandin stimulus"/>
    <property type="evidence" value="ECO:0007669"/>
    <property type="project" value="UniProtKB-ARBA"/>
</dbReference>
<comment type="function">
    <text evidence="10">Substrate-specific adapter of a BCR (BTB-CUL3-RBX1) E3 ubiquitin ligase complex that regulates the response to oxidative stress by targeting nfe2l2/nrf2 for ubiquitination. Keap1 acts as a key sensor of oxidative and electrophilic stress: in normal conditions, the BCR(KEAP1) complex mediates ubiquitination and degradation of nfe2l2/nrf2, a transcription factor regulating expression of many cytoprotective genes. In response to oxidative stress, different electrophile metabolites trigger non-enzymatic covalent modifications of highly reactive cysteine residues in KEAP1, leading to inactivate the ubiquitin ligase activity of the BCR(KEAP1) complex, promoting nfe2l2/nrf2 nuclear accumulation and expression of phase II detoxifying enzymes.</text>
</comment>
<dbReference type="GeneID" id="114456185"/>
<sequence>MNCLWRKKPDFSAIVVPSIRGSGYLDYTVETHASRSMKVMEEFRQKDMLCDLTIHVTNNDKNTVDFKVHKVVLASCSPYFRAMFTSSFKERHASEVTIQDLNPQVVGKLIDYAYTAHITVGKQCALHLLLAAMRYQVDDVAKACCDFLTKHLDASNVIGISRFAEDIGCPELLQHCWQYVNTHFSQVTKEEEFLSLTHCQVVALFTHNNLKVLCESEVYKACTDWVRGDLESRVQYLHALLNAVKIYALPPNFLKNVLKSCDILSKADSCKDLLWRIYDAIIQGNFPPAPKRGPQLIYVAGGYRQRSLSMMEAFDPIRNVWIKLADMETPCSGLGACTLLGLLYTVGGRNYSLPNNTESNLLCCYNPMTNQWSQRAPLNLPRNRVGVGVVDGCIYAVGGSQGFVHHNTVERWDPESNIWTFVRPMSVARLGAGVTACGGFLYVVGGYDGMRRWNTAEKYHPDTDTWHQLASMSSPRSGLGLVCVNSFLYAIGGYDGHVQLNSTERYDTVGNLWEPRAPMMHCRSAHGVAVHEGLIYVLGGFEHNDFLPNVERYCPQSDTWTSLTNMSVGRSGMGVAVTMEPCPGNLPQQEEEEEEGGSTHHVTGRGRGSQPPDEQSSHWDY</sequence>
<organism evidence="13 14">
    <name type="scientific">Gouania willdenowi</name>
    <name type="common">Blunt-snouted clingfish</name>
    <name type="synonym">Lepadogaster willdenowi</name>
    <dbReference type="NCBI Taxonomy" id="441366"/>
    <lineage>
        <taxon>Eukaryota</taxon>
        <taxon>Metazoa</taxon>
        <taxon>Chordata</taxon>
        <taxon>Craniata</taxon>
        <taxon>Vertebrata</taxon>
        <taxon>Euteleostomi</taxon>
        <taxon>Actinopterygii</taxon>
        <taxon>Neopterygii</taxon>
        <taxon>Teleostei</taxon>
        <taxon>Neoteleostei</taxon>
        <taxon>Acanthomorphata</taxon>
        <taxon>Ovalentaria</taxon>
        <taxon>Blenniimorphae</taxon>
        <taxon>Blenniiformes</taxon>
        <taxon>Gobiesocoidei</taxon>
        <taxon>Gobiesocidae</taxon>
        <taxon>Gobiesocinae</taxon>
        <taxon>Gouania</taxon>
    </lineage>
</organism>
<dbReference type="GO" id="GO:0006511">
    <property type="term" value="P:ubiquitin-dependent protein catabolic process"/>
    <property type="evidence" value="ECO:0007669"/>
    <property type="project" value="UniProtKB-ARBA"/>
</dbReference>
<dbReference type="InterPro" id="IPR006652">
    <property type="entry name" value="Kelch_1"/>
</dbReference>
<keyword evidence="9" id="KW-0539">Nucleus</keyword>
<evidence type="ECO:0000256" key="4">
    <source>
        <dbReference type="ARBA" id="ARBA00005288"/>
    </source>
</evidence>
<dbReference type="PANTHER" id="PTHR45632:SF13">
    <property type="entry name" value="KELCH-LIKE PROTEIN 26"/>
    <property type="match status" value="1"/>
</dbReference>
<evidence type="ECO:0000256" key="5">
    <source>
        <dbReference type="ARBA" id="ARBA00022441"/>
    </source>
</evidence>
<dbReference type="RefSeq" id="XP_028293598.1">
    <property type="nucleotide sequence ID" value="XM_028437797.1"/>
</dbReference>
<dbReference type="FunFam" id="1.25.40.420:FF:000001">
    <property type="entry name" value="Kelch-like family member 12"/>
    <property type="match status" value="1"/>
</dbReference>
<evidence type="ECO:0000256" key="11">
    <source>
        <dbReference type="SAM" id="MobiDB-lite"/>
    </source>
</evidence>
<dbReference type="Pfam" id="PF07707">
    <property type="entry name" value="BACK"/>
    <property type="match status" value="1"/>
</dbReference>
<dbReference type="SMART" id="SM00612">
    <property type="entry name" value="Kelch"/>
    <property type="match status" value="6"/>
</dbReference>
<reference evidence="13" key="1">
    <citation type="submission" date="2020-06" db="EMBL/GenBank/DDBJ databases">
        <authorList>
            <consortium name="Wellcome Sanger Institute Data Sharing"/>
        </authorList>
    </citation>
    <scope>NUCLEOTIDE SEQUENCE [LARGE SCALE GENOMIC DNA]</scope>
</reference>
<evidence type="ECO:0000313" key="13">
    <source>
        <dbReference type="Ensembl" id="ENSGWIP00000052933.1"/>
    </source>
</evidence>
<keyword evidence="8" id="KW-0833">Ubl conjugation pathway</keyword>
<dbReference type="InterPro" id="IPR015915">
    <property type="entry name" value="Kelch-typ_b-propeller"/>
</dbReference>
<evidence type="ECO:0000256" key="9">
    <source>
        <dbReference type="ARBA" id="ARBA00023242"/>
    </source>
</evidence>
<dbReference type="SUPFAM" id="SSF54695">
    <property type="entry name" value="POZ domain"/>
    <property type="match status" value="1"/>
</dbReference>
<dbReference type="FunFam" id="2.120.10.80:FF:000024">
    <property type="entry name" value="Kelch-like ECH-associated protein 1"/>
    <property type="match status" value="1"/>
</dbReference>
<dbReference type="PANTHER" id="PTHR45632">
    <property type="entry name" value="LD33804P"/>
    <property type="match status" value="1"/>
</dbReference>
<evidence type="ECO:0000256" key="10">
    <source>
        <dbReference type="ARBA" id="ARBA00056937"/>
    </source>
</evidence>
<dbReference type="Ensembl" id="ENSGWIT00000057102.1">
    <property type="protein sequence ID" value="ENSGWIP00000052933.1"/>
    <property type="gene ID" value="ENSGWIG00000025496.1"/>
</dbReference>
<evidence type="ECO:0000259" key="12">
    <source>
        <dbReference type="PROSITE" id="PS50097"/>
    </source>
</evidence>